<comment type="caution">
    <text evidence="3">The sequence shown here is derived from an EMBL/GenBank/DDBJ whole genome shotgun (WGS) entry which is preliminary data.</text>
</comment>
<dbReference type="OrthoDB" id="10260387at2759"/>
<evidence type="ECO:0000313" key="4">
    <source>
        <dbReference type="Proteomes" id="UP001059041"/>
    </source>
</evidence>
<keyword evidence="2" id="KW-0472">Membrane</keyword>
<evidence type="ECO:0000256" key="1">
    <source>
        <dbReference type="SAM" id="Coils"/>
    </source>
</evidence>
<proteinExistence type="predicted"/>
<evidence type="ECO:0000256" key="2">
    <source>
        <dbReference type="SAM" id="Phobius"/>
    </source>
</evidence>
<reference evidence="3" key="1">
    <citation type="submission" date="2021-02" db="EMBL/GenBank/DDBJ databases">
        <title>Comparative genomics reveals that relaxation of natural selection precedes convergent phenotypic evolution of cavefish.</title>
        <authorList>
            <person name="Peng Z."/>
        </authorList>
    </citation>
    <scope>NUCLEOTIDE SEQUENCE</scope>
    <source>
        <tissue evidence="3">Muscle</tissue>
    </source>
</reference>
<accession>A0A9W7TNB0</accession>
<feature type="coiled-coil region" evidence="1">
    <location>
        <begin position="203"/>
        <end position="265"/>
    </location>
</feature>
<dbReference type="Proteomes" id="UP001059041">
    <property type="component" value="Linkage Group LG15"/>
</dbReference>
<keyword evidence="4" id="KW-1185">Reference proteome</keyword>
<feature type="transmembrane region" description="Helical" evidence="2">
    <location>
        <begin position="167"/>
        <end position="190"/>
    </location>
</feature>
<name>A0A9W7TNB0_TRIRA</name>
<dbReference type="EMBL" id="JAFHDT010000015">
    <property type="protein sequence ID" value="KAI7799536.1"/>
    <property type="molecule type" value="Genomic_DNA"/>
</dbReference>
<protein>
    <submittedName>
        <fullName evidence="3">Uncharacterized protein</fullName>
    </submittedName>
</protein>
<keyword evidence="2" id="KW-0812">Transmembrane</keyword>
<sequence>MGNLSYRLLRHDEIPNQVKTFQILELSNACNIRDFQSFSAALDEGIGCLSNICRSLLDHPTAMCNYDQLREYIVHAEQCMGKAEKNINEKLGNLDQRMEQLIREKHNAEQQKKEKSLAVDKLQIEKRSAEESLKNSKVALGQARRNVESAQHALSVTKDRIYTSRGVAIAGGILLAFPFIGWIAGPIMLIEGLQQLNEASNFHNAAEEDRQMYESKVSECNERVLEYEGKIVLAQNEIEMTSVALRNVEGMIEKVQKDLKDTANDQQMVRRAVKLLGDLSGRVTVLEKQTQNVIFLEPVVNIMENVMNAVVIIAKNQLYCSDRGLINTLRENVGKLQVVCKSPAVTMMDMFDNLY</sequence>
<feature type="coiled-coil region" evidence="1">
    <location>
        <begin position="84"/>
        <end position="139"/>
    </location>
</feature>
<keyword evidence="2" id="KW-1133">Transmembrane helix</keyword>
<keyword evidence="1" id="KW-0175">Coiled coil</keyword>
<organism evidence="3 4">
    <name type="scientific">Triplophysa rosa</name>
    <name type="common">Cave loach</name>
    <dbReference type="NCBI Taxonomy" id="992332"/>
    <lineage>
        <taxon>Eukaryota</taxon>
        <taxon>Metazoa</taxon>
        <taxon>Chordata</taxon>
        <taxon>Craniata</taxon>
        <taxon>Vertebrata</taxon>
        <taxon>Euteleostomi</taxon>
        <taxon>Actinopterygii</taxon>
        <taxon>Neopterygii</taxon>
        <taxon>Teleostei</taxon>
        <taxon>Ostariophysi</taxon>
        <taxon>Cypriniformes</taxon>
        <taxon>Nemacheilidae</taxon>
        <taxon>Triplophysa</taxon>
    </lineage>
</organism>
<gene>
    <name evidence="3" type="ORF">IRJ41_005367</name>
</gene>
<evidence type="ECO:0000313" key="3">
    <source>
        <dbReference type="EMBL" id="KAI7799536.1"/>
    </source>
</evidence>
<dbReference type="AlphaFoldDB" id="A0A9W7TNB0"/>